<accession>H3SM32</accession>
<sequence length="169" mass="19338">MFFVRFYNVLYIDTKLTFDGKGSFNVIKDYFELEGDVPYMTTETQALIDKEIHRIVRGIEETFSLQATLTYAADYPPFYKHPEVTANVVRYLEQGVGDYLTAIHEGDMLAGSEDFAYYLEKISGCFFYIGCKSKNAQEVYFNHHPKFDIEEDGLVAAKSVAEVVCGYYG</sequence>
<organism evidence="1 2">
    <name type="scientific">Paenibacillus dendritiformis C454</name>
    <dbReference type="NCBI Taxonomy" id="1131935"/>
    <lineage>
        <taxon>Bacteria</taxon>
        <taxon>Bacillati</taxon>
        <taxon>Bacillota</taxon>
        <taxon>Bacilli</taxon>
        <taxon>Bacillales</taxon>
        <taxon>Paenibacillaceae</taxon>
        <taxon>Paenibacillus</taxon>
    </lineage>
</organism>
<dbReference type="AlphaFoldDB" id="H3SM32"/>
<dbReference type="GO" id="GO:0016787">
    <property type="term" value="F:hydrolase activity"/>
    <property type="evidence" value="ECO:0007669"/>
    <property type="project" value="InterPro"/>
</dbReference>
<comment type="caution">
    <text evidence="1">The sequence shown here is derived from an EMBL/GenBank/DDBJ whole genome shotgun (WGS) entry which is preliminary data.</text>
</comment>
<evidence type="ECO:0000313" key="2">
    <source>
        <dbReference type="Proteomes" id="UP000003900"/>
    </source>
</evidence>
<dbReference type="SUPFAM" id="SSF55031">
    <property type="entry name" value="Bacterial exopeptidase dimerisation domain"/>
    <property type="match status" value="1"/>
</dbReference>
<dbReference type="EMBL" id="AHKH01000095">
    <property type="protein sequence ID" value="EHQ59882.1"/>
    <property type="molecule type" value="Genomic_DNA"/>
</dbReference>
<dbReference type="Proteomes" id="UP000003900">
    <property type="component" value="Unassembled WGS sequence"/>
</dbReference>
<dbReference type="InterPro" id="IPR002933">
    <property type="entry name" value="Peptidase_M20"/>
</dbReference>
<dbReference type="Gene3D" id="3.30.70.360">
    <property type="match status" value="1"/>
</dbReference>
<proteinExistence type="predicted"/>
<name>H3SM32_9BACL</name>
<reference evidence="1 2" key="1">
    <citation type="journal article" date="2012" name="J. Bacteriol.">
        <title>Genome Sequence of the Pattern-Forming Social Bacterium Paenibacillus dendritiformis C454 Chiral Morphotype.</title>
        <authorList>
            <person name="Sirota-Madi A."/>
            <person name="Olender T."/>
            <person name="Helman Y."/>
            <person name="Brainis I."/>
            <person name="Finkelshtein A."/>
            <person name="Roth D."/>
            <person name="Hagai E."/>
            <person name="Leshkowitz D."/>
            <person name="Brodsky L."/>
            <person name="Galatenko V."/>
            <person name="Nikolaev V."/>
            <person name="Gutnick D.L."/>
            <person name="Lancet D."/>
            <person name="Ben-Jacob E."/>
        </authorList>
    </citation>
    <scope>NUCLEOTIDE SEQUENCE [LARGE SCALE GENOMIC DNA]</scope>
    <source>
        <strain evidence="1 2">C454</strain>
    </source>
</reference>
<gene>
    <name evidence="1" type="ORF">PDENDC454_23114</name>
</gene>
<dbReference type="PANTHER" id="PTHR11014:SF63">
    <property type="entry name" value="METALLOPEPTIDASE, PUTATIVE (AFU_ORTHOLOGUE AFUA_6G09600)-RELATED"/>
    <property type="match status" value="1"/>
</dbReference>
<dbReference type="InterPro" id="IPR036264">
    <property type="entry name" value="Bact_exopeptidase_dim_dom"/>
</dbReference>
<dbReference type="SUPFAM" id="SSF53187">
    <property type="entry name" value="Zn-dependent exopeptidases"/>
    <property type="match status" value="1"/>
</dbReference>
<dbReference type="Pfam" id="PF01546">
    <property type="entry name" value="Peptidase_M20"/>
    <property type="match status" value="1"/>
</dbReference>
<dbReference type="PANTHER" id="PTHR11014">
    <property type="entry name" value="PEPTIDASE M20 FAMILY MEMBER"/>
    <property type="match status" value="1"/>
</dbReference>
<protein>
    <submittedName>
        <fullName evidence="1">Putative peptidase</fullName>
    </submittedName>
</protein>
<keyword evidence="2" id="KW-1185">Reference proteome</keyword>
<dbReference type="InterPro" id="IPR017439">
    <property type="entry name" value="Amidohydrolase"/>
</dbReference>
<evidence type="ECO:0000313" key="1">
    <source>
        <dbReference type="EMBL" id="EHQ59882.1"/>
    </source>
</evidence>
<dbReference type="Gene3D" id="3.40.630.10">
    <property type="entry name" value="Zn peptidases"/>
    <property type="match status" value="1"/>
</dbReference>
<dbReference type="PATRIC" id="fig|1131935.3.peg.4809"/>
<dbReference type="STRING" id="1131935.PDENDC454_23114"/>